<evidence type="ECO:0000313" key="2">
    <source>
        <dbReference type="RefSeq" id="XP_033455327.1"/>
    </source>
</evidence>
<accession>A0A6J3LR04</accession>
<dbReference type="GeneID" id="54363808"/>
<dbReference type="AlphaFoldDB" id="A0A6J3LR04"/>
<dbReference type="OrthoDB" id="1658288at2759"/>
<sequence length="74" mass="8505">MNNEALQTMIESRSELPEQLLNELGPRSPTIREMHDRFRKVSNDIQILSVYETLETPTVIYDASAFEPDTTFAC</sequence>
<reference evidence="2" key="1">
    <citation type="submission" date="2020-01" db="EMBL/GenBank/DDBJ databases">
        <authorList>
            <consortium name="DOE Joint Genome Institute"/>
            <person name="Haridas S."/>
            <person name="Albert R."/>
            <person name="Binder M."/>
            <person name="Bloem J."/>
            <person name="Labutti K."/>
            <person name="Salamov A."/>
            <person name="Andreopoulos B."/>
            <person name="Baker S.E."/>
            <person name="Barry K."/>
            <person name="Bills G."/>
            <person name="Bluhm B.H."/>
            <person name="Cannon C."/>
            <person name="Castanera R."/>
            <person name="Culley D.E."/>
            <person name="Daum C."/>
            <person name="Ezra D."/>
            <person name="Gonzalez J.B."/>
            <person name="Henrissat B."/>
            <person name="Kuo A."/>
            <person name="Liang C."/>
            <person name="Lipzen A."/>
            <person name="Lutzoni F."/>
            <person name="Magnuson J."/>
            <person name="Mondo S."/>
            <person name="Nolan M."/>
            <person name="Ohm R."/>
            <person name="Pangilinan J."/>
            <person name="Park H.-J."/>
            <person name="Ramirez L."/>
            <person name="Alfaro M."/>
            <person name="Sun H."/>
            <person name="Tritt A."/>
            <person name="Yoshinaga Y."/>
            <person name="Zwiers L.-H."/>
            <person name="Turgeon B.G."/>
            <person name="Goodwin S.B."/>
            <person name="Spatafora J.W."/>
            <person name="Crous P.W."/>
            <person name="Grigoriev I.V."/>
        </authorList>
    </citation>
    <scope>NUCLEOTIDE SEQUENCE</scope>
    <source>
        <strain evidence="2">CBS 342.82</strain>
    </source>
</reference>
<organism evidence="2">
    <name type="scientific">Dissoconium aciculare CBS 342.82</name>
    <dbReference type="NCBI Taxonomy" id="1314786"/>
    <lineage>
        <taxon>Eukaryota</taxon>
        <taxon>Fungi</taxon>
        <taxon>Dikarya</taxon>
        <taxon>Ascomycota</taxon>
        <taxon>Pezizomycotina</taxon>
        <taxon>Dothideomycetes</taxon>
        <taxon>Dothideomycetidae</taxon>
        <taxon>Mycosphaerellales</taxon>
        <taxon>Dissoconiaceae</taxon>
        <taxon>Dissoconium</taxon>
    </lineage>
</organism>
<dbReference type="Proteomes" id="UP000504637">
    <property type="component" value="Unplaced"/>
</dbReference>
<proteinExistence type="predicted"/>
<evidence type="ECO:0000313" key="1">
    <source>
        <dbReference type="Proteomes" id="UP000504637"/>
    </source>
</evidence>
<reference evidence="2" key="2">
    <citation type="submission" date="2020-04" db="EMBL/GenBank/DDBJ databases">
        <authorList>
            <consortium name="NCBI Genome Project"/>
        </authorList>
    </citation>
    <scope>NUCLEOTIDE SEQUENCE</scope>
    <source>
        <strain evidence="2">CBS 342.82</strain>
    </source>
</reference>
<gene>
    <name evidence="2" type="ORF">K489DRAFT_385077</name>
</gene>
<reference evidence="2" key="3">
    <citation type="submission" date="2025-08" db="UniProtKB">
        <authorList>
            <consortium name="RefSeq"/>
        </authorList>
    </citation>
    <scope>IDENTIFICATION</scope>
    <source>
        <strain evidence="2">CBS 342.82</strain>
    </source>
</reference>
<protein>
    <submittedName>
        <fullName evidence="2">Uncharacterized protein</fullName>
    </submittedName>
</protein>
<dbReference type="RefSeq" id="XP_033455327.1">
    <property type="nucleotide sequence ID" value="XM_033606008.1"/>
</dbReference>
<name>A0A6J3LR04_9PEZI</name>
<keyword evidence="1" id="KW-1185">Reference proteome</keyword>